<dbReference type="PANTHER" id="PTHR46033:SF67">
    <property type="entry name" value="AMINOTRANSFERASE-LIKE, PLANT MOBILE DOMAIN FAMILY PROTEIN"/>
    <property type="match status" value="1"/>
</dbReference>
<gene>
    <name evidence="3" type="ORF">D0Y65_048037</name>
</gene>
<dbReference type="GO" id="GO:0010073">
    <property type="term" value="P:meristem maintenance"/>
    <property type="evidence" value="ECO:0007669"/>
    <property type="project" value="InterPro"/>
</dbReference>
<feature type="region of interest" description="Disordered" evidence="1">
    <location>
        <begin position="507"/>
        <end position="546"/>
    </location>
</feature>
<evidence type="ECO:0000259" key="2">
    <source>
        <dbReference type="Pfam" id="PF10536"/>
    </source>
</evidence>
<sequence>MEVREDFMDESTLSMMEVREDFMVSPIGDSEPSLRTAYFLKPLAKSLDGSVSEVLSSSKTMQLPPVFEPKEWPLVVHFKGWPKLKRKWVEWVDALQVRYGSVWKKVGIFDAIMSTKCSIVKDENLCFGVAEKWCPKTNTFLFPWGEATITLEDVMVLGAYPLVGDPIFTPLQSQEMIEVEKKLIHARQQPLRKNGAKVTTSLWMNLFLNSGSEIEHEAFLATWLTMVGFSHNGLMSKFVFPIAIHLARGNSIALGPAVLASIYKDLSLLKKTIVDFTNDKLELEVTLLSPFYLVQIWVWERFMNLQPQPMLINQEDPMLFRWHKVNTLKIDNVRLALDSAMEHFRWRPYVQYAGKFKVFYPENETLVLIDTNLDKEPTGLLVSFVTCLRVSVLVGIQSTIKKYLPHRVAMQFGMDQDVPGRVPTFHGTEAIAWKNYCRTISDRSLYFPARLFEGDVTTRYAMWWKQSVLCRHHDFAKNIVQRKRSLRPPPHGPHVLKANKKGYDADVPPGFSHLKTAPSGNSGEDNGEPLMGGLEEDFGDANGRKESRLSSESCSCASGIKVKYLEQRINRLETVIKKLKIEKFGHS</sequence>
<dbReference type="EMBL" id="QZWG01000018">
    <property type="protein sequence ID" value="RZB51445.1"/>
    <property type="molecule type" value="Genomic_DNA"/>
</dbReference>
<feature type="domain" description="Aminotransferase-like plant mobile" evidence="2">
    <location>
        <begin position="107"/>
        <end position="465"/>
    </location>
</feature>
<evidence type="ECO:0000313" key="4">
    <source>
        <dbReference type="Proteomes" id="UP000289340"/>
    </source>
</evidence>
<dbReference type="Proteomes" id="UP000289340">
    <property type="component" value="Chromosome 18"/>
</dbReference>
<dbReference type="Gramene" id="XM_028357109.1">
    <property type="protein sequence ID" value="XP_028212910.1"/>
    <property type="gene ID" value="LOC114395353"/>
</dbReference>
<accession>A0A445FRD6</accession>
<evidence type="ECO:0000313" key="3">
    <source>
        <dbReference type="EMBL" id="RZB51445.1"/>
    </source>
</evidence>
<dbReference type="PANTHER" id="PTHR46033">
    <property type="entry name" value="PROTEIN MAIN-LIKE 2"/>
    <property type="match status" value="1"/>
</dbReference>
<dbReference type="AlphaFoldDB" id="A0A445FRD6"/>
<organism evidence="3 4">
    <name type="scientific">Glycine soja</name>
    <name type="common">Wild soybean</name>
    <dbReference type="NCBI Taxonomy" id="3848"/>
    <lineage>
        <taxon>Eukaryota</taxon>
        <taxon>Viridiplantae</taxon>
        <taxon>Streptophyta</taxon>
        <taxon>Embryophyta</taxon>
        <taxon>Tracheophyta</taxon>
        <taxon>Spermatophyta</taxon>
        <taxon>Magnoliopsida</taxon>
        <taxon>eudicotyledons</taxon>
        <taxon>Gunneridae</taxon>
        <taxon>Pentapetalae</taxon>
        <taxon>rosids</taxon>
        <taxon>fabids</taxon>
        <taxon>Fabales</taxon>
        <taxon>Fabaceae</taxon>
        <taxon>Papilionoideae</taxon>
        <taxon>50 kb inversion clade</taxon>
        <taxon>NPAAA clade</taxon>
        <taxon>indigoferoid/millettioid clade</taxon>
        <taxon>Phaseoleae</taxon>
        <taxon>Glycine</taxon>
        <taxon>Glycine subgen. Soja</taxon>
    </lineage>
</organism>
<evidence type="ECO:0000256" key="1">
    <source>
        <dbReference type="SAM" id="MobiDB-lite"/>
    </source>
</evidence>
<dbReference type="Pfam" id="PF10536">
    <property type="entry name" value="PMD"/>
    <property type="match status" value="1"/>
</dbReference>
<protein>
    <recommendedName>
        <fullName evidence="2">Aminotransferase-like plant mobile domain-containing protein</fullName>
    </recommendedName>
</protein>
<dbReference type="InterPro" id="IPR044824">
    <property type="entry name" value="MAIN-like"/>
</dbReference>
<dbReference type="EMBL" id="QZWG01000018">
    <property type="protein sequence ID" value="RZB51446.1"/>
    <property type="molecule type" value="Genomic_DNA"/>
</dbReference>
<comment type="caution">
    <text evidence="3">The sequence shown here is derived from an EMBL/GenBank/DDBJ whole genome shotgun (WGS) entry which is preliminary data.</text>
</comment>
<proteinExistence type="predicted"/>
<dbReference type="InterPro" id="IPR019557">
    <property type="entry name" value="AminoTfrase-like_pln_mobile"/>
</dbReference>
<reference evidence="3 4" key="1">
    <citation type="submission" date="2018-09" db="EMBL/GenBank/DDBJ databases">
        <title>A high-quality reference genome of wild soybean provides a powerful tool to mine soybean genomes.</title>
        <authorList>
            <person name="Xie M."/>
            <person name="Chung C.Y.L."/>
            <person name="Li M.-W."/>
            <person name="Wong F.-L."/>
            <person name="Chan T.-F."/>
            <person name="Lam H.-M."/>
        </authorList>
    </citation>
    <scope>NUCLEOTIDE SEQUENCE [LARGE SCALE GENOMIC DNA]</scope>
    <source>
        <strain evidence="4">cv. W05</strain>
        <tissue evidence="3">Hypocotyl of etiolated seedlings</tissue>
    </source>
</reference>
<name>A0A445FRD6_GLYSO</name>
<keyword evidence="4" id="KW-1185">Reference proteome</keyword>